<dbReference type="NCBIfam" id="TIGR01673">
    <property type="entry name" value="holin_LLH"/>
    <property type="match status" value="1"/>
</dbReference>
<dbReference type="RefSeq" id="WP_042834668.1">
    <property type="nucleotide sequence ID" value="NZ_FQUR01000014.1"/>
</dbReference>
<organism evidence="2 3">
    <name type="scientific">Thermoanaerobacter uzonensis DSM 18761</name>
    <dbReference type="NCBI Taxonomy" id="1123369"/>
    <lineage>
        <taxon>Bacteria</taxon>
        <taxon>Bacillati</taxon>
        <taxon>Bacillota</taxon>
        <taxon>Clostridia</taxon>
        <taxon>Thermoanaerobacterales</taxon>
        <taxon>Thermoanaerobacteraceae</taxon>
        <taxon>Thermoanaerobacter</taxon>
    </lineage>
</organism>
<keyword evidence="3" id="KW-1185">Reference proteome</keyword>
<dbReference type="AlphaFoldDB" id="A0A1M4YVJ2"/>
<keyword evidence="1" id="KW-0472">Membrane</keyword>
<evidence type="ECO:0000313" key="3">
    <source>
        <dbReference type="Proteomes" id="UP000184127"/>
    </source>
</evidence>
<keyword evidence="1" id="KW-0812">Transmembrane</keyword>
<keyword evidence="1" id="KW-1133">Transmembrane helix</keyword>
<proteinExistence type="predicted"/>
<evidence type="ECO:0000256" key="1">
    <source>
        <dbReference type="SAM" id="Phobius"/>
    </source>
</evidence>
<evidence type="ECO:0000313" key="2">
    <source>
        <dbReference type="EMBL" id="SHF09811.1"/>
    </source>
</evidence>
<dbReference type="EMBL" id="FQUR01000014">
    <property type="protein sequence ID" value="SHF09811.1"/>
    <property type="molecule type" value="Genomic_DNA"/>
</dbReference>
<name>A0A1M4YVJ2_9THEO</name>
<gene>
    <name evidence="2" type="ORF">SAMN02745195_01850</name>
</gene>
<reference evidence="3" key="1">
    <citation type="submission" date="2016-11" db="EMBL/GenBank/DDBJ databases">
        <authorList>
            <person name="Varghese N."/>
            <person name="Submissions S."/>
        </authorList>
    </citation>
    <scope>NUCLEOTIDE SEQUENCE [LARGE SCALE GENOMIC DNA]</scope>
    <source>
        <strain evidence="3">DSM 18761</strain>
    </source>
</reference>
<dbReference type="Proteomes" id="UP000184127">
    <property type="component" value="Unassembled WGS sequence"/>
</dbReference>
<protein>
    <submittedName>
        <fullName evidence="2">Phage holin, LL-H family</fullName>
    </submittedName>
</protein>
<sequence>MRDLVMTILTAGVQLVIMVALGYLIDYLNTKIGMEKMKRYYEIAKTFVQAIEQQIGPGKGPDKKAEVFNLLKKVVGNKLTDEEIDKLIEAAVFEMNYILKLKGLEKQAEVNK</sequence>
<accession>A0A1M4YVJ2</accession>
<dbReference type="Pfam" id="PF09682">
    <property type="entry name" value="Phage_holin_6_1"/>
    <property type="match status" value="1"/>
</dbReference>
<feature type="transmembrane region" description="Helical" evidence="1">
    <location>
        <begin position="6"/>
        <end position="29"/>
    </location>
</feature>
<dbReference type="InterPro" id="IPR010026">
    <property type="entry name" value="Phage_holin_LL-H"/>
</dbReference>
<dbReference type="SMR" id="A0A1M4YVJ2"/>